<protein>
    <submittedName>
        <fullName evidence="1">Uncharacterized protein</fullName>
    </submittedName>
</protein>
<sequence length="72" mass="8496">MAKTKTSKKNTKPTMIIFDFTEVYNNMKAEQERDLAEAAAYAISHMDEKTENNHTTKTSLWQKIKNLFKRRK</sequence>
<evidence type="ECO:0000313" key="2">
    <source>
        <dbReference type="Proteomes" id="UP000593838"/>
    </source>
</evidence>
<dbReference type="KEGG" id="vg:65128449"/>
<dbReference type="GeneID" id="65128449"/>
<dbReference type="RefSeq" id="YP_010110155.1">
    <property type="nucleotide sequence ID" value="NC_055868.1"/>
</dbReference>
<keyword evidence="2" id="KW-1185">Reference proteome</keyword>
<evidence type="ECO:0000313" key="1">
    <source>
        <dbReference type="EMBL" id="QOR57997.1"/>
    </source>
</evidence>
<accession>A0A7M1RU95</accession>
<dbReference type="Proteomes" id="UP000593838">
    <property type="component" value="Segment"/>
</dbReference>
<name>A0A7M1RU95_9CAUD</name>
<proteinExistence type="predicted"/>
<reference evidence="1 2" key="1">
    <citation type="submission" date="2020-07" db="EMBL/GenBank/DDBJ databases">
        <title>Taxonomic proposal: Crassvirales, a new order of highly abundant and diverse bacterial viruses.</title>
        <authorList>
            <person name="Shkoporov A.N."/>
            <person name="Stockdale S.R."/>
            <person name="Guerin E."/>
            <person name="Ross R.P."/>
            <person name="Hill C."/>
        </authorList>
    </citation>
    <scope>NUCLEOTIDE SEQUENCE [LARGE SCALE GENOMIC DNA]</scope>
</reference>
<dbReference type="EMBL" id="MT774375">
    <property type="protein sequence ID" value="QOR57997.1"/>
    <property type="molecule type" value="Genomic_DNA"/>
</dbReference>
<organism evidence="1 2">
    <name type="scientific">uncultured phage cr50_1</name>
    <dbReference type="NCBI Taxonomy" id="2772059"/>
    <lineage>
        <taxon>Viruses</taxon>
        <taxon>Duplodnaviria</taxon>
        <taxon>Heunggongvirae</taxon>
        <taxon>Uroviricota</taxon>
        <taxon>Caudoviricetes</taxon>
        <taxon>Crassvirales</taxon>
        <taxon>Suoliviridae</taxon>
        <taxon>Boorivirinae</taxon>
        <taxon>Cohcovirus</taxon>
        <taxon>Cohcovirus hiberniae</taxon>
    </lineage>
</organism>